<proteinExistence type="predicted"/>
<evidence type="ECO:0000313" key="2">
    <source>
        <dbReference type="Proteomes" id="UP000231019"/>
    </source>
</evidence>
<sequence>MSENCQAVIGFLIPRQACKNLAETHCENCKIPICAKHTQIDSSGALCPVCALPYDLKHFKLNEQIRFSAEDLEQFSEAWRKQKGQQGGWVDFT</sequence>
<protein>
    <submittedName>
        <fullName evidence="1">Uncharacterized protein</fullName>
    </submittedName>
</protein>
<dbReference type="Proteomes" id="UP000231019">
    <property type="component" value="Unassembled WGS sequence"/>
</dbReference>
<comment type="caution">
    <text evidence="1">The sequence shown here is derived from an EMBL/GenBank/DDBJ whole genome shotgun (WGS) entry which is preliminary data.</text>
</comment>
<dbReference type="EMBL" id="PFFQ01000038">
    <property type="protein sequence ID" value="PIW16336.1"/>
    <property type="molecule type" value="Genomic_DNA"/>
</dbReference>
<dbReference type="AlphaFoldDB" id="A0A2M7G3B8"/>
<organism evidence="1 2">
    <name type="scientific">bacterium (Candidatus Blackallbacteria) CG17_big_fil_post_rev_8_21_14_2_50_48_46</name>
    <dbReference type="NCBI Taxonomy" id="2014261"/>
    <lineage>
        <taxon>Bacteria</taxon>
        <taxon>Candidatus Blackallbacteria</taxon>
    </lineage>
</organism>
<gene>
    <name evidence="1" type="ORF">COW36_13480</name>
</gene>
<reference evidence="1 2" key="1">
    <citation type="submission" date="2017-09" db="EMBL/GenBank/DDBJ databases">
        <title>Depth-based differentiation of microbial function through sediment-hosted aquifers and enrichment of novel symbionts in the deep terrestrial subsurface.</title>
        <authorList>
            <person name="Probst A.J."/>
            <person name="Ladd B."/>
            <person name="Jarett J.K."/>
            <person name="Geller-Mcgrath D.E."/>
            <person name="Sieber C.M."/>
            <person name="Emerson J.B."/>
            <person name="Anantharaman K."/>
            <person name="Thomas B.C."/>
            <person name="Malmstrom R."/>
            <person name="Stieglmeier M."/>
            <person name="Klingl A."/>
            <person name="Woyke T."/>
            <person name="Ryan C.M."/>
            <person name="Banfield J.F."/>
        </authorList>
    </citation>
    <scope>NUCLEOTIDE SEQUENCE [LARGE SCALE GENOMIC DNA]</scope>
    <source>
        <strain evidence="1">CG17_big_fil_post_rev_8_21_14_2_50_48_46</strain>
    </source>
</reference>
<evidence type="ECO:0000313" key="1">
    <source>
        <dbReference type="EMBL" id="PIW16336.1"/>
    </source>
</evidence>
<name>A0A2M7G3B8_9BACT</name>
<accession>A0A2M7G3B8</accession>